<proteinExistence type="predicted"/>
<evidence type="ECO:0000313" key="2">
    <source>
        <dbReference type="Proteomes" id="UP001377168"/>
    </source>
</evidence>
<evidence type="ECO:0000313" key="1">
    <source>
        <dbReference type="EMBL" id="MEJ8632490.1"/>
    </source>
</evidence>
<organism evidence="1 2">
    <name type="scientific">Streptomyces achmelvichensis</name>
    <dbReference type="NCBI Taxonomy" id="3134111"/>
    <lineage>
        <taxon>Bacteria</taxon>
        <taxon>Bacillati</taxon>
        <taxon>Actinomycetota</taxon>
        <taxon>Actinomycetes</taxon>
        <taxon>Kitasatosporales</taxon>
        <taxon>Streptomycetaceae</taxon>
        <taxon>Streptomyces</taxon>
    </lineage>
</organism>
<sequence>MRSVPAPGSDAPPDRPDDREARLLDWLVPDGQDVSSLSTADVGRFCWYELPRKWDADQREQQVLLRSLARLLTRAGRPRPAAVCTAETTAGVLRSWHDSAQEGIAACRKAMADSPTTPPDTPELTWGEVMGAQESVAHANASIRLEQALDAGDLDPAARGFRAARIHLTEQWLTTPHPAHHGCPPLDAIRTERRDAWQTAPPAERRNLLAPVLPALDRPLPAPADTAEPLCWLLQAIGDGVPLTQAGYLPSRLVAEAFARYAHWYPIGKGPRSEADLFQLANLHEIARHYKLLTKRHRTVKLSAAGRTHLTDPRLRQNTAVLAWLGADRAQHQAAEAAVCALWPGPLPHDELEHAVHHVLAASLCHADGTPITHDDTRRFLWQWLHTGQEMGYIHRERGPGQPTALTVTGRPAALALLSRLAQAPQHAQST</sequence>
<comment type="caution">
    <text evidence="1">The sequence shown here is derived from an EMBL/GenBank/DDBJ whole genome shotgun (WGS) entry which is preliminary data.</text>
</comment>
<dbReference type="Proteomes" id="UP001377168">
    <property type="component" value="Unassembled WGS sequence"/>
</dbReference>
<name>A0ACC6PME1_9ACTN</name>
<gene>
    <name evidence="1" type="ORF">WKI67_03490</name>
</gene>
<keyword evidence="2" id="KW-1185">Reference proteome</keyword>
<dbReference type="EMBL" id="JBBKAJ010000021">
    <property type="protein sequence ID" value="MEJ8632490.1"/>
    <property type="molecule type" value="Genomic_DNA"/>
</dbReference>
<reference evidence="1" key="1">
    <citation type="submission" date="2024-03" db="EMBL/GenBank/DDBJ databases">
        <title>Novel Streptomyces species of biotechnological and ecological value are a feature of Machair soil.</title>
        <authorList>
            <person name="Prole J.R."/>
            <person name="Goodfellow M."/>
            <person name="Allenby N."/>
            <person name="Ward A.C."/>
        </authorList>
    </citation>
    <scope>NUCLEOTIDE SEQUENCE</scope>
    <source>
        <strain evidence="1">MS2.AVA.5</strain>
    </source>
</reference>
<protein>
    <submittedName>
        <fullName evidence="1">Uncharacterized protein</fullName>
    </submittedName>
</protein>
<accession>A0ACC6PME1</accession>